<protein>
    <submittedName>
        <fullName evidence="1">Uncharacterized protein</fullName>
    </submittedName>
</protein>
<reference evidence="1" key="1">
    <citation type="journal article" date="2015" name="Nature">
        <title>Complex archaea that bridge the gap between prokaryotes and eukaryotes.</title>
        <authorList>
            <person name="Spang A."/>
            <person name="Saw J.H."/>
            <person name="Jorgensen S.L."/>
            <person name="Zaremba-Niedzwiedzka K."/>
            <person name="Martijn J."/>
            <person name="Lind A.E."/>
            <person name="van Eijk R."/>
            <person name="Schleper C."/>
            <person name="Guy L."/>
            <person name="Ettema T.J."/>
        </authorList>
    </citation>
    <scope>NUCLEOTIDE SEQUENCE</scope>
</reference>
<evidence type="ECO:0000313" key="1">
    <source>
        <dbReference type="EMBL" id="KKN98543.1"/>
    </source>
</evidence>
<gene>
    <name evidence="1" type="ORF">LCGC14_0146540</name>
</gene>
<name>A0A0F9Y1H4_9ZZZZ</name>
<proteinExistence type="predicted"/>
<organism evidence="1">
    <name type="scientific">marine sediment metagenome</name>
    <dbReference type="NCBI Taxonomy" id="412755"/>
    <lineage>
        <taxon>unclassified sequences</taxon>
        <taxon>metagenomes</taxon>
        <taxon>ecological metagenomes</taxon>
    </lineage>
</organism>
<accession>A0A0F9Y1H4</accession>
<sequence>MTESYKGMPVNDDGTPYCPSCGAYNSMNRAELAVEYSTVCVNDGQMEEVSHEDTTYEGQGWWICNDCGKYFDNNGDVVNVQVFATIKGEDAPAQKSESVYLELYHGRSDPTQDMDDWGTQGPVLGPFKCIITTYMFTIRCMRDDTAEKELWLDVHGDMLLYNGVYYGDWCISTESWLPRDLKSKITEGKPEVSDIDVIPPGEWENDIGPKSWWAISNSKGIIAYAGTEYDACELKAALRKKKRRKRDVTKT</sequence>
<dbReference type="EMBL" id="LAZR01000051">
    <property type="protein sequence ID" value="KKN98543.1"/>
    <property type="molecule type" value="Genomic_DNA"/>
</dbReference>
<comment type="caution">
    <text evidence="1">The sequence shown here is derived from an EMBL/GenBank/DDBJ whole genome shotgun (WGS) entry which is preliminary data.</text>
</comment>
<dbReference type="AlphaFoldDB" id="A0A0F9Y1H4"/>